<gene>
    <name evidence="2" type="ORF">S01H1_67269</name>
</gene>
<dbReference type="AlphaFoldDB" id="X0YKE2"/>
<accession>X0YKE2</accession>
<proteinExistence type="predicted"/>
<feature type="domain" description="Metalloprotease TldD/E C-terminal" evidence="1">
    <location>
        <begin position="26"/>
        <end position="244"/>
    </location>
</feature>
<dbReference type="EMBL" id="BARS01044539">
    <property type="protein sequence ID" value="GAG37256.1"/>
    <property type="molecule type" value="Genomic_DNA"/>
</dbReference>
<dbReference type="GO" id="GO:0008237">
    <property type="term" value="F:metallopeptidase activity"/>
    <property type="evidence" value="ECO:0007669"/>
    <property type="project" value="InterPro"/>
</dbReference>
<dbReference type="InterPro" id="IPR045569">
    <property type="entry name" value="Metalloprtase-TldD/E_C"/>
</dbReference>
<dbReference type="SUPFAM" id="SSF111283">
    <property type="entry name" value="Putative modulator of DNA gyrase, PmbA/TldD"/>
    <property type="match status" value="1"/>
</dbReference>
<evidence type="ECO:0000313" key="2">
    <source>
        <dbReference type="EMBL" id="GAG37256.1"/>
    </source>
</evidence>
<protein>
    <recommendedName>
        <fullName evidence="1">Metalloprotease TldD/E C-terminal domain-containing protein</fullName>
    </recommendedName>
</protein>
<feature type="non-terminal residue" evidence="2">
    <location>
        <position position="1"/>
    </location>
</feature>
<dbReference type="PANTHER" id="PTHR43421">
    <property type="entry name" value="METALLOPROTEASE PMBA"/>
    <property type="match status" value="1"/>
</dbReference>
<dbReference type="Pfam" id="PF19289">
    <property type="entry name" value="PmbA_TldD_3rd"/>
    <property type="match status" value="1"/>
</dbReference>
<reference evidence="2" key="1">
    <citation type="journal article" date="2014" name="Front. Microbiol.">
        <title>High frequency of phylogenetically diverse reductive dehalogenase-homologous genes in deep subseafloor sedimentary metagenomes.</title>
        <authorList>
            <person name="Kawai M."/>
            <person name="Futagami T."/>
            <person name="Toyoda A."/>
            <person name="Takaki Y."/>
            <person name="Nishi S."/>
            <person name="Hori S."/>
            <person name="Arai W."/>
            <person name="Tsubouchi T."/>
            <person name="Morono Y."/>
            <person name="Uchiyama I."/>
            <person name="Ito T."/>
            <person name="Fujiyama A."/>
            <person name="Inagaki F."/>
            <person name="Takami H."/>
        </authorList>
    </citation>
    <scope>NUCLEOTIDE SEQUENCE</scope>
    <source>
        <strain evidence="2">Expedition CK06-06</strain>
    </source>
</reference>
<organism evidence="2">
    <name type="scientific">marine sediment metagenome</name>
    <dbReference type="NCBI Taxonomy" id="412755"/>
    <lineage>
        <taxon>unclassified sequences</taxon>
        <taxon>metagenomes</taxon>
        <taxon>ecological metagenomes</taxon>
    </lineage>
</organism>
<dbReference type="GO" id="GO:0005829">
    <property type="term" value="C:cytosol"/>
    <property type="evidence" value="ECO:0007669"/>
    <property type="project" value="TreeGrafter"/>
</dbReference>
<dbReference type="InterPro" id="IPR036059">
    <property type="entry name" value="TldD/PmbA_sf"/>
</dbReference>
<evidence type="ECO:0000259" key="1">
    <source>
        <dbReference type="Pfam" id="PF19289"/>
    </source>
</evidence>
<dbReference type="GO" id="GO:0006508">
    <property type="term" value="P:proteolysis"/>
    <property type="evidence" value="ECO:0007669"/>
    <property type="project" value="InterPro"/>
</dbReference>
<name>X0YKE2_9ZZZZ</name>
<dbReference type="PANTHER" id="PTHR43421:SF1">
    <property type="entry name" value="METALLOPROTEASE PMBA"/>
    <property type="match status" value="1"/>
</dbReference>
<sequence>EPKAVAEVVLQQLELAKNRASAPSQPLPVVFTPNGVASALISPLMAAFNGKTVLEGASPIGKRLDQAVFDKKLWLWDDPTIAYRPGSRPCDDEGIPSQRTPLIEQGTVANFLYDLQTAALAHTRSTGNGSRNRGGLPAPSPSAFIIAPGKTSFNEMVNDIKEGLVIEQLMGATQGNILGGDFSGNVLLGYKVESGKIVGRVKDTMVSGNIYQVLKQITAIGSETKWVGGFLNTPPLYCPSVSVASK</sequence>
<comment type="caution">
    <text evidence="2">The sequence shown here is derived from an EMBL/GenBank/DDBJ whole genome shotgun (WGS) entry which is preliminary data.</text>
</comment>
<dbReference type="InterPro" id="IPR047657">
    <property type="entry name" value="PmbA"/>
</dbReference>